<dbReference type="HAMAP" id="MF_00163">
    <property type="entry name" value="Pep_deformylase"/>
    <property type="match status" value="1"/>
</dbReference>
<organism evidence="3 4">
    <name type="scientific">Candidatus Deianiraea vastatrix</name>
    <dbReference type="NCBI Taxonomy" id="2163644"/>
    <lineage>
        <taxon>Bacteria</taxon>
        <taxon>Pseudomonadati</taxon>
        <taxon>Pseudomonadota</taxon>
        <taxon>Alphaproteobacteria</taxon>
        <taxon>Rickettsiales</taxon>
        <taxon>Candidatus Deianiraeaceae</taxon>
        <taxon>Candidatus Deianiraea</taxon>
    </lineage>
</organism>
<comment type="similarity">
    <text evidence="1 2">Belongs to the polypeptide deformylase family.</text>
</comment>
<dbReference type="InterPro" id="IPR023635">
    <property type="entry name" value="Peptide_deformylase"/>
</dbReference>
<proteinExistence type="inferred from homology"/>
<evidence type="ECO:0000313" key="3">
    <source>
        <dbReference type="EMBL" id="QED23799.1"/>
    </source>
</evidence>
<dbReference type="Pfam" id="PF01327">
    <property type="entry name" value="Pep_deformylase"/>
    <property type="match status" value="1"/>
</dbReference>
<dbReference type="InterPro" id="IPR036821">
    <property type="entry name" value="Peptide_deformylase_sf"/>
</dbReference>
<dbReference type="GO" id="GO:0042586">
    <property type="term" value="F:peptide deformylase activity"/>
    <property type="evidence" value="ECO:0007669"/>
    <property type="project" value="UniProtKB-UniRule"/>
</dbReference>
<dbReference type="PRINTS" id="PR01576">
    <property type="entry name" value="PDEFORMYLASE"/>
</dbReference>
<dbReference type="OrthoDB" id="9804313at2"/>
<comment type="function">
    <text evidence="2">Removes the formyl group from the N-terminal Met of newly synthesized proteins. Requires at least a dipeptide for an efficient rate of reaction. N-terminal L-methionine is a prerequisite for activity but the enzyme has broad specificity at other positions.</text>
</comment>
<evidence type="ECO:0000256" key="2">
    <source>
        <dbReference type="HAMAP-Rule" id="MF_00163"/>
    </source>
</evidence>
<accession>A0A5B8XFU8</accession>
<name>A0A5B8XFU8_9RICK</name>
<dbReference type="AlphaFoldDB" id="A0A5B8XFU8"/>
<comment type="catalytic activity">
    <reaction evidence="2">
        <text>N-terminal N-formyl-L-methionyl-[peptide] + H2O = N-terminal L-methionyl-[peptide] + formate</text>
        <dbReference type="Rhea" id="RHEA:24420"/>
        <dbReference type="Rhea" id="RHEA-COMP:10639"/>
        <dbReference type="Rhea" id="RHEA-COMP:10640"/>
        <dbReference type="ChEBI" id="CHEBI:15377"/>
        <dbReference type="ChEBI" id="CHEBI:15740"/>
        <dbReference type="ChEBI" id="CHEBI:49298"/>
        <dbReference type="ChEBI" id="CHEBI:64731"/>
        <dbReference type="EC" id="3.5.1.88"/>
    </reaction>
</comment>
<dbReference type="SUPFAM" id="SSF56420">
    <property type="entry name" value="Peptide deformylase"/>
    <property type="match status" value="1"/>
</dbReference>
<protein>
    <recommendedName>
        <fullName evidence="2">Peptide deformylase</fullName>
        <shortName evidence="2">PDF</shortName>
        <ecNumber evidence="2">3.5.1.88</ecNumber>
    </recommendedName>
    <alternativeName>
        <fullName evidence="2">Polypeptide deformylase</fullName>
    </alternativeName>
</protein>
<evidence type="ECO:0000256" key="1">
    <source>
        <dbReference type="ARBA" id="ARBA00010759"/>
    </source>
</evidence>
<feature type="binding site" evidence="2">
    <location>
        <position position="98"/>
    </location>
    <ligand>
        <name>Fe cation</name>
        <dbReference type="ChEBI" id="CHEBI:24875"/>
    </ligand>
</feature>
<dbReference type="NCBIfam" id="NF001159">
    <property type="entry name" value="PRK00150.1-3"/>
    <property type="match status" value="1"/>
</dbReference>
<keyword evidence="2" id="KW-0378">Hydrolase</keyword>
<feature type="binding site" evidence="2">
    <location>
        <position position="144"/>
    </location>
    <ligand>
        <name>Fe cation</name>
        <dbReference type="ChEBI" id="CHEBI:24875"/>
    </ligand>
</feature>
<dbReference type="PANTHER" id="PTHR10458">
    <property type="entry name" value="PEPTIDE DEFORMYLASE"/>
    <property type="match status" value="1"/>
</dbReference>
<keyword evidence="2" id="KW-0408">Iron</keyword>
<dbReference type="GO" id="GO:0046872">
    <property type="term" value="F:metal ion binding"/>
    <property type="evidence" value="ECO:0007669"/>
    <property type="project" value="UniProtKB-KW"/>
</dbReference>
<dbReference type="PANTHER" id="PTHR10458:SF22">
    <property type="entry name" value="PEPTIDE DEFORMYLASE"/>
    <property type="match status" value="1"/>
</dbReference>
<dbReference type="EC" id="3.5.1.88" evidence="2"/>
<dbReference type="GO" id="GO:0006412">
    <property type="term" value="P:translation"/>
    <property type="evidence" value="ECO:0007669"/>
    <property type="project" value="UniProtKB-UniRule"/>
</dbReference>
<keyword evidence="4" id="KW-1185">Reference proteome</keyword>
<dbReference type="Proteomes" id="UP000321934">
    <property type="component" value="Chromosome"/>
</dbReference>
<dbReference type="PIRSF" id="PIRSF004749">
    <property type="entry name" value="Pep_def"/>
    <property type="match status" value="1"/>
</dbReference>
<feature type="active site" evidence="2">
    <location>
        <position position="141"/>
    </location>
</feature>
<evidence type="ECO:0000313" key="4">
    <source>
        <dbReference type="Proteomes" id="UP000321934"/>
    </source>
</evidence>
<dbReference type="RefSeq" id="WP_146821180.1">
    <property type="nucleotide sequence ID" value="NZ_CP029077.1"/>
</dbReference>
<gene>
    <name evidence="2" type="primary">def</name>
    <name evidence="3" type="ORF">Deia_01015</name>
</gene>
<keyword evidence="2" id="KW-0479">Metal-binding</keyword>
<dbReference type="CDD" id="cd00487">
    <property type="entry name" value="Pep_deformylase"/>
    <property type="match status" value="1"/>
</dbReference>
<dbReference type="Gene3D" id="3.90.45.10">
    <property type="entry name" value="Peptide deformylase"/>
    <property type="match status" value="1"/>
</dbReference>
<feature type="binding site" evidence="2">
    <location>
        <position position="140"/>
    </location>
    <ligand>
        <name>Fe cation</name>
        <dbReference type="ChEBI" id="CHEBI:24875"/>
    </ligand>
</feature>
<reference evidence="3 4" key="1">
    <citation type="journal article" date="2019" name="ISME J.">
        <title>Deianiraea, an extracellular bacterium associated with the ciliate Paramecium, suggests an alternative scenario for the evolution of Rickettsiales.</title>
        <authorList>
            <person name="Castelli M."/>
            <person name="Sabaneyeva E."/>
            <person name="Lanzoni O."/>
            <person name="Lebedeva N."/>
            <person name="Floriano A.M."/>
            <person name="Gaiarsa S."/>
            <person name="Benken K."/>
            <person name="Modeo L."/>
            <person name="Bandi C."/>
            <person name="Potekhin A."/>
            <person name="Sassera D."/>
            <person name="Petroni G."/>
        </authorList>
    </citation>
    <scope>NUCLEOTIDE SEQUENCE [LARGE SCALE GENOMIC DNA]</scope>
    <source>
        <strain evidence="3">CyL4-1</strain>
    </source>
</reference>
<keyword evidence="2" id="KW-0648">Protein biosynthesis</keyword>
<sequence>MSILKLVLFPDPRLQQKCDAVRVFDENLKNEIANMFDSMYHYKGIGLAACQVGIMKQIFIMDITSNENEKSMVDKKYCFINPQIVKYSDQKSKYEEGCLSFPLQNAVIHRPESVLIKFQDENGTWHEKEAYGLAATCIQHEFDHLNGITMPDRVNSIMKKSNMIEKAKKIKKERENT</sequence>
<comment type="cofactor">
    <cofactor evidence="2">
        <name>Fe(2+)</name>
        <dbReference type="ChEBI" id="CHEBI:29033"/>
    </cofactor>
    <text evidence="2">Binds 1 Fe(2+) ion.</text>
</comment>
<dbReference type="NCBIfam" id="TIGR00079">
    <property type="entry name" value="pept_deformyl"/>
    <property type="match status" value="1"/>
</dbReference>
<dbReference type="EMBL" id="CP029077">
    <property type="protein sequence ID" value="QED23799.1"/>
    <property type="molecule type" value="Genomic_DNA"/>
</dbReference>